<feature type="domain" description="RNA polymerase sigma-70 region 2" evidence="5">
    <location>
        <begin position="7"/>
        <end position="72"/>
    </location>
</feature>
<comment type="similarity">
    <text evidence="1">Belongs to the sigma-70 factor family. ECF subfamily.</text>
</comment>
<proteinExistence type="inferred from homology"/>
<keyword evidence="8" id="KW-1185">Reference proteome</keyword>
<evidence type="ECO:0000313" key="8">
    <source>
        <dbReference type="Proteomes" id="UP000190235"/>
    </source>
</evidence>
<dbReference type="InterPro" id="IPR014284">
    <property type="entry name" value="RNA_pol_sigma-70_dom"/>
</dbReference>
<dbReference type="PANTHER" id="PTHR43133:SF62">
    <property type="entry name" value="RNA POLYMERASE SIGMA FACTOR SIGZ"/>
    <property type="match status" value="1"/>
</dbReference>
<evidence type="ECO:0000256" key="1">
    <source>
        <dbReference type="ARBA" id="ARBA00010641"/>
    </source>
</evidence>
<organism evidence="7 8">
    <name type="scientific">Salegentibacter salegens</name>
    <dbReference type="NCBI Taxonomy" id="143223"/>
    <lineage>
        <taxon>Bacteria</taxon>
        <taxon>Pseudomonadati</taxon>
        <taxon>Bacteroidota</taxon>
        <taxon>Flavobacteriia</taxon>
        <taxon>Flavobacteriales</taxon>
        <taxon>Flavobacteriaceae</taxon>
        <taxon>Salegentibacter</taxon>
    </lineage>
</organism>
<evidence type="ECO:0000256" key="2">
    <source>
        <dbReference type="ARBA" id="ARBA00023015"/>
    </source>
</evidence>
<dbReference type="Gene3D" id="1.10.1740.10">
    <property type="match status" value="1"/>
</dbReference>
<dbReference type="InterPro" id="IPR013325">
    <property type="entry name" value="RNA_pol_sigma_r2"/>
</dbReference>
<dbReference type="OrthoDB" id="9795666at2"/>
<dbReference type="RefSeq" id="WP_079719509.1">
    <property type="nucleotide sequence ID" value="NZ_LT670848.1"/>
</dbReference>
<dbReference type="SUPFAM" id="SSF88659">
    <property type="entry name" value="Sigma3 and sigma4 domains of RNA polymerase sigma factors"/>
    <property type="match status" value="1"/>
</dbReference>
<dbReference type="CDD" id="cd06171">
    <property type="entry name" value="Sigma70_r4"/>
    <property type="match status" value="1"/>
</dbReference>
<keyword evidence="2" id="KW-0805">Transcription regulation</keyword>
<keyword evidence="4" id="KW-0804">Transcription</keyword>
<evidence type="ECO:0000313" key="7">
    <source>
        <dbReference type="EMBL" id="SHM61468.1"/>
    </source>
</evidence>
<name>A0A1M7K8B0_9FLAO</name>
<evidence type="ECO:0000256" key="4">
    <source>
        <dbReference type="ARBA" id="ARBA00023163"/>
    </source>
</evidence>
<gene>
    <name evidence="7" type="ORF">SAMN05878281_1294</name>
</gene>
<dbReference type="InterPro" id="IPR007627">
    <property type="entry name" value="RNA_pol_sigma70_r2"/>
</dbReference>
<dbReference type="GO" id="GO:0003677">
    <property type="term" value="F:DNA binding"/>
    <property type="evidence" value="ECO:0007669"/>
    <property type="project" value="InterPro"/>
</dbReference>
<dbReference type="AlphaFoldDB" id="A0A1M7K8B0"/>
<evidence type="ECO:0000259" key="5">
    <source>
        <dbReference type="Pfam" id="PF04542"/>
    </source>
</evidence>
<dbReference type="Proteomes" id="UP000190235">
    <property type="component" value="Chromosome I"/>
</dbReference>
<dbReference type="InterPro" id="IPR036388">
    <property type="entry name" value="WH-like_DNA-bd_sf"/>
</dbReference>
<feature type="domain" description="RNA polymerase sigma factor 70 region 4 type 2" evidence="6">
    <location>
        <begin position="96"/>
        <end position="144"/>
    </location>
</feature>
<dbReference type="Pfam" id="PF08281">
    <property type="entry name" value="Sigma70_r4_2"/>
    <property type="match status" value="1"/>
</dbReference>
<dbReference type="SUPFAM" id="SSF88946">
    <property type="entry name" value="Sigma2 domain of RNA polymerase sigma factors"/>
    <property type="match status" value="1"/>
</dbReference>
<dbReference type="InterPro" id="IPR039425">
    <property type="entry name" value="RNA_pol_sigma-70-like"/>
</dbReference>
<dbReference type="GO" id="GO:0006352">
    <property type="term" value="P:DNA-templated transcription initiation"/>
    <property type="evidence" value="ECO:0007669"/>
    <property type="project" value="InterPro"/>
</dbReference>
<protein>
    <submittedName>
        <fullName evidence="7">RNA polymerase, sigma subunit, SigZ</fullName>
    </submittedName>
</protein>
<dbReference type="STRING" id="143223.SAMN05878281_1294"/>
<reference evidence="8" key="1">
    <citation type="submission" date="2016-11" db="EMBL/GenBank/DDBJ databases">
        <authorList>
            <person name="Varghese N."/>
            <person name="Submissions S."/>
        </authorList>
    </citation>
    <scope>NUCLEOTIDE SEQUENCE [LARGE SCALE GENOMIC DNA]</scope>
    <source>
        <strain evidence="8">ACAM 48</strain>
    </source>
</reference>
<dbReference type="Pfam" id="PF04542">
    <property type="entry name" value="Sigma70_r2"/>
    <property type="match status" value="1"/>
</dbReference>
<dbReference type="PANTHER" id="PTHR43133">
    <property type="entry name" value="RNA POLYMERASE ECF-TYPE SIGMA FACTO"/>
    <property type="match status" value="1"/>
</dbReference>
<evidence type="ECO:0000259" key="6">
    <source>
        <dbReference type="Pfam" id="PF08281"/>
    </source>
</evidence>
<dbReference type="InterPro" id="IPR013249">
    <property type="entry name" value="RNA_pol_sigma70_r4_t2"/>
</dbReference>
<evidence type="ECO:0000256" key="3">
    <source>
        <dbReference type="ARBA" id="ARBA00023082"/>
    </source>
</evidence>
<dbReference type="EMBL" id="LT670848">
    <property type="protein sequence ID" value="SHM61468.1"/>
    <property type="molecule type" value="Genomic_DNA"/>
</dbReference>
<dbReference type="Gene3D" id="1.10.10.10">
    <property type="entry name" value="Winged helix-like DNA-binding domain superfamily/Winged helix DNA-binding domain"/>
    <property type="match status" value="1"/>
</dbReference>
<dbReference type="NCBIfam" id="TIGR02937">
    <property type="entry name" value="sigma70-ECF"/>
    <property type="match status" value="1"/>
</dbReference>
<dbReference type="InterPro" id="IPR013324">
    <property type="entry name" value="RNA_pol_sigma_r3/r4-like"/>
</dbReference>
<sequence>MDTQEIWRAHSEEVYFFILKRVKDTEAASDILQNTFYNTHKNLNQIEDLIKIRSWVFQIARNEIADYFKREAKYSVRLKGEEDKGAEKYQDICCFNRFIEELPEHYKSVIKLVYIDGKTQIEAAQVLKISLANVKARIRRAKSLLKQRFNECCKYEINKNGQLTGEPDCAECFD</sequence>
<keyword evidence="3" id="KW-0731">Sigma factor</keyword>
<accession>A0A1M7K8B0</accession>
<dbReference type="GO" id="GO:0016987">
    <property type="term" value="F:sigma factor activity"/>
    <property type="evidence" value="ECO:0007669"/>
    <property type="project" value="UniProtKB-KW"/>
</dbReference>